<dbReference type="EMBL" id="CH916366">
    <property type="protein sequence ID" value="EDV97309.1"/>
    <property type="molecule type" value="Genomic_DNA"/>
</dbReference>
<evidence type="ECO:0000256" key="1">
    <source>
        <dbReference type="SAM" id="MobiDB-lite"/>
    </source>
</evidence>
<keyword evidence="2" id="KW-0732">Signal</keyword>
<keyword evidence="4" id="KW-1185">Reference proteome</keyword>
<evidence type="ECO:0000313" key="3">
    <source>
        <dbReference type="EMBL" id="EDV97309.1"/>
    </source>
</evidence>
<dbReference type="InParanoid" id="B4J3S8"/>
<reference evidence="3 4" key="1">
    <citation type="journal article" date="2007" name="Nature">
        <title>Evolution of genes and genomes on the Drosophila phylogeny.</title>
        <authorList>
            <consortium name="Drosophila 12 Genomes Consortium"/>
            <person name="Clark A.G."/>
            <person name="Eisen M.B."/>
            <person name="Smith D.R."/>
            <person name="Bergman C.M."/>
            <person name="Oliver B."/>
            <person name="Markow T.A."/>
            <person name="Kaufman T.C."/>
            <person name="Kellis M."/>
            <person name="Gelbart W."/>
            <person name="Iyer V.N."/>
            <person name="Pollard D.A."/>
            <person name="Sackton T.B."/>
            <person name="Larracuente A.M."/>
            <person name="Singh N.D."/>
            <person name="Abad J.P."/>
            <person name="Abt D.N."/>
            <person name="Adryan B."/>
            <person name="Aguade M."/>
            <person name="Akashi H."/>
            <person name="Anderson W.W."/>
            <person name="Aquadro C.F."/>
            <person name="Ardell D.H."/>
            <person name="Arguello R."/>
            <person name="Artieri C.G."/>
            <person name="Barbash D.A."/>
            <person name="Barker D."/>
            <person name="Barsanti P."/>
            <person name="Batterham P."/>
            <person name="Batzoglou S."/>
            <person name="Begun D."/>
            <person name="Bhutkar A."/>
            <person name="Blanco E."/>
            <person name="Bosak S.A."/>
            <person name="Bradley R.K."/>
            <person name="Brand A.D."/>
            <person name="Brent M.R."/>
            <person name="Brooks A.N."/>
            <person name="Brown R.H."/>
            <person name="Butlin R.K."/>
            <person name="Caggese C."/>
            <person name="Calvi B.R."/>
            <person name="Bernardo de Carvalho A."/>
            <person name="Caspi A."/>
            <person name="Castrezana S."/>
            <person name="Celniker S.E."/>
            <person name="Chang J.L."/>
            <person name="Chapple C."/>
            <person name="Chatterji S."/>
            <person name="Chinwalla A."/>
            <person name="Civetta A."/>
            <person name="Clifton S.W."/>
            <person name="Comeron J.M."/>
            <person name="Costello J.C."/>
            <person name="Coyne J.A."/>
            <person name="Daub J."/>
            <person name="David R.G."/>
            <person name="Delcher A.L."/>
            <person name="Delehaunty K."/>
            <person name="Do C.B."/>
            <person name="Ebling H."/>
            <person name="Edwards K."/>
            <person name="Eickbush T."/>
            <person name="Evans J.D."/>
            <person name="Filipski A."/>
            <person name="Findeiss S."/>
            <person name="Freyhult E."/>
            <person name="Fulton L."/>
            <person name="Fulton R."/>
            <person name="Garcia A.C."/>
            <person name="Gardiner A."/>
            <person name="Garfield D.A."/>
            <person name="Garvin B.E."/>
            <person name="Gibson G."/>
            <person name="Gilbert D."/>
            <person name="Gnerre S."/>
            <person name="Godfrey J."/>
            <person name="Good R."/>
            <person name="Gotea V."/>
            <person name="Gravely B."/>
            <person name="Greenberg A.J."/>
            <person name="Griffiths-Jones S."/>
            <person name="Gross S."/>
            <person name="Guigo R."/>
            <person name="Gustafson E.A."/>
            <person name="Haerty W."/>
            <person name="Hahn M.W."/>
            <person name="Halligan D.L."/>
            <person name="Halpern A.L."/>
            <person name="Halter G.M."/>
            <person name="Han M.V."/>
            <person name="Heger A."/>
            <person name="Hillier L."/>
            <person name="Hinrichs A.S."/>
            <person name="Holmes I."/>
            <person name="Hoskins R.A."/>
            <person name="Hubisz M.J."/>
            <person name="Hultmark D."/>
            <person name="Huntley M.A."/>
            <person name="Jaffe D.B."/>
            <person name="Jagadeeshan S."/>
            <person name="Jeck W.R."/>
            <person name="Johnson J."/>
            <person name="Jones C.D."/>
            <person name="Jordan W.C."/>
            <person name="Karpen G.H."/>
            <person name="Kataoka E."/>
            <person name="Keightley P.D."/>
            <person name="Kheradpour P."/>
            <person name="Kirkness E.F."/>
            <person name="Koerich L.B."/>
            <person name="Kristiansen K."/>
            <person name="Kudrna D."/>
            <person name="Kulathinal R.J."/>
            <person name="Kumar S."/>
            <person name="Kwok R."/>
            <person name="Lander E."/>
            <person name="Langley C.H."/>
            <person name="Lapoint R."/>
            <person name="Lazzaro B.P."/>
            <person name="Lee S.J."/>
            <person name="Levesque L."/>
            <person name="Li R."/>
            <person name="Lin C.F."/>
            <person name="Lin M.F."/>
            <person name="Lindblad-Toh K."/>
            <person name="Llopart A."/>
            <person name="Long M."/>
            <person name="Low L."/>
            <person name="Lozovsky E."/>
            <person name="Lu J."/>
            <person name="Luo M."/>
            <person name="Machado C.A."/>
            <person name="Makalowski W."/>
            <person name="Marzo M."/>
            <person name="Matsuda M."/>
            <person name="Matzkin L."/>
            <person name="McAllister B."/>
            <person name="McBride C.S."/>
            <person name="McKernan B."/>
            <person name="McKernan K."/>
            <person name="Mendez-Lago M."/>
            <person name="Minx P."/>
            <person name="Mollenhauer M.U."/>
            <person name="Montooth K."/>
            <person name="Mount S.M."/>
            <person name="Mu X."/>
            <person name="Myers E."/>
            <person name="Negre B."/>
            <person name="Newfeld S."/>
            <person name="Nielsen R."/>
            <person name="Noor M.A."/>
            <person name="O'Grady P."/>
            <person name="Pachter L."/>
            <person name="Papaceit M."/>
            <person name="Parisi M.J."/>
            <person name="Parisi M."/>
            <person name="Parts L."/>
            <person name="Pedersen J.S."/>
            <person name="Pesole G."/>
            <person name="Phillippy A.M."/>
            <person name="Ponting C.P."/>
            <person name="Pop M."/>
            <person name="Porcelli D."/>
            <person name="Powell J.R."/>
            <person name="Prohaska S."/>
            <person name="Pruitt K."/>
            <person name="Puig M."/>
            <person name="Quesneville H."/>
            <person name="Ram K.R."/>
            <person name="Rand D."/>
            <person name="Rasmussen M.D."/>
            <person name="Reed L.K."/>
            <person name="Reenan R."/>
            <person name="Reily A."/>
            <person name="Remington K.A."/>
            <person name="Rieger T.T."/>
            <person name="Ritchie M.G."/>
            <person name="Robin C."/>
            <person name="Rogers Y.H."/>
            <person name="Rohde C."/>
            <person name="Rozas J."/>
            <person name="Rubenfield M.J."/>
            <person name="Ruiz A."/>
            <person name="Russo S."/>
            <person name="Salzberg S.L."/>
            <person name="Sanchez-Gracia A."/>
            <person name="Saranga D.J."/>
            <person name="Sato H."/>
            <person name="Schaeffer S.W."/>
            <person name="Schatz M.C."/>
            <person name="Schlenke T."/>
            <person name="Schwartz R."/>
            <person name="Segarra C."/>
            <person name="Singh R.S."/>
            <person name="Sirot L."/>
            <person name="Sirota M."/>
            <person name="Sisneros N.B."/>
            <person name="Smith C.D."/>
            <person name="Smith T.F."/>
            <person name="Spieth J."/>
            <person name="Stage D.E."/>
            <person name="Stark A."/>
            <person name="Stephan W."/>
            <person name="Strausberg R.L."/>
            <person name="Strempel S."/>
            <person name="Sturgill D."/>
            <person name="Sutton G."/>
            <person name="Sutton G.G."/>
            <person name="Tao W."/>
            <person name="Teichmann S."/>
            <person name="Tobari Y.N."/>
            <person name="Tomimura Y."/>
            <person name="Tsolas J.M."/>
            <person name="Valente V.L."/>
            <person name="Venter E."/>
            <person name="Venter J.C."/>
            <person name="Vicario S."/>
            <person name="Vieira F.G."/>
            <person name="Vilella A.J."/>
            <person name="Villasante A."/>
            <person name="Walenz B."/>
            <person name="Wang J."/>
            <person name="Wasserman M."/>
            <person name="Watts T."/>
            <person name="Wilson D."/>
            <person name="Wilson R.K."/>
            <person name="Wing R.A."/>
            <person name="Wolfner M.F."/>
            <person name="Wong A."/>
            <person name="Wong G.K."/>
            <person name="Wu C.I."/>
            <person name="Wu G."/>
            <person name="Yamamoto D."/>
            <person name="Yang H.P."/>
            <person name="Yang S.P."/>
            <person name="Yorke J.A."/>
            <person name="Yoshida K."/>
            <person name="Zdobnov E."/>
            <person name="Zhang P."/>
            <person name="Zhang Y."/>
            <person name="Zimin A.V."/>
            <person name="Baldwin J."/>
            <person name="Abdouelleil A."/>
            <person name="Abdulkadir J."/>
            <person name="Abebe A."/>
            <person name="Abera B."/>
            <person name="Abreu J."/>
            <person name="Acer S.C."/>
            <person name="Aftuck L."/>
            <person name="Alexander A."/>
            <person name="An P."/>
            <person name="Anderson E."/>
            <person name="Anderson S."/>
            <person name="Arachi H."/>
            <person name="Azer M."/>
            <person name="Bachantsang P."/>
            <person name="Barry A."/>
            <person name="Bayul T."/>
            <person name="Berlin A."/>
            <person name="Bessette D."/>
            <person name="Bloom T."/>
            <person name="Blye J."/>
            <person name="Boguslavskiy L."/>
            <person name="Bonnet C."/>
            <person name="Boukhgalter B."/>
            <person name="Bourzgui I."/>
            <person name="Brown A."/>
            <person name="Cahill P."/>
            <person name="Channer S."/>
            <person name="Cheshatsang Y."/>
            <person name="Chuda L."/>
            <person name="Citroen M."/>
            <person name="Collymore A."/>
            <person name="Cooke P."/>
            <person name="Costello M."/>
            <person name="D'Aco K."/>
            <person name="Daza R."/>
            <person name="De Haan G."/>
            <person name="DeGray S."/>
            <person name="DeMaso C."/>
            <person name="Dhargay N."/>
            <person name="Dooley K."/>
            <person name="Dooley E."/>
            <person name="Doricent M."/>
            <person name="Dorje P."/>
            <person name="Dorjee K."/>
            <person name="Dupes A."/>
            <person name="Elong R."/>
            <person name="Falk J."/>
            <person name="Farina A."/>
            <person name="Faro S."/>
            <person name="Ferguson D."/>
            <person name="Fisher S."/>
            <person name="Foley C.D."/>
            <person name="Franke A."/>
            <person name="Friedrich D."/>
            <person name="Gadbois L."/>
            <person name="Gearin G."/>
            <person name="Gearin C.R."/>
            <person name="Giannoukos G."/>
            <person name="Goode T."/>
            <person name="Graham J."/>
            <person name="Grandbois E."/>
            <person name="Grewal S."/>
            <person name="Gyaltsen K."/>
            <person name="Hafez N."/>
            <person name="Hagos B."/>
            <person name="Hall J."/>
            <person name="Henson C."/>
            <person name="Hollinger A."/>
            <person name="Honan T."/>
            <person name="Huard M.D."/>
            <person name="Hughes L."/>
            <person name="Hurhula B."/>
            <person name="Husby M.E."/>
            <person name="Kamat A."/>
            <person name="Kanga B."/>
            <person name="Kashin S."/>
            <person name="Khazanovich D."/>
            <person name="Kisner P."/>
            <person name="Lance K."/>
            <person name="Lara M."/>
            <person name="Lee W."/>
            <person name="Lennon N."/>
            <person name="Letendre F."/>
            <person name="LeVine R."/>
            <person name="Lipovsky A."/>
            <person name="Liu X."/>
            <person name="Liu J."/>
            <person name="Liu S."/>
            <person name="Lokyitsang T."/>
            <person name="Lokyitsang Y."/>
            <person name="Lubonja R."/>
            <person name="Lui A."/>
            <person name="MacDonald P."/>
            <person name="Magnisalis V."/>
            <person name="Maru K."/>
            <person name="Matthews C."/>
            <person name="McCusker W."/>
            <person name="McDonough S."/>
            <person name="Mehta T."/>
            <person name="Meldrim J."/>
            <person name="Meneus L."/>
            <person name="Mihai O."/>
            <person name="Mihalev A."/>
            <person name="Mihova T."/>
            <person name="Mittelman R."/>
            <person name="Mlenga V."/>
            <person name="Montmayeur A."/>
            <person name="Mulrain L."/>
            <person name="Navidi A."/>
            <person name="Naylor J."/>
            <person name="Negash T."/>
            <person name="Nguyen T."/>
            <person name="Nguyen N."/>
            <person name="Nicol R."/>
            <person name="Norbu C."/>
            <person name="Norbu N."/>
            <person name="Novod N."/>
            <person name="O'Neill B."/>
            <person name="Osman S."/>
            <person name="Markiewicz E."/>
            <person name="Oyono O.L."/>
            <person name="Patti C."/>
            <person name="Phunkhang P."/>
            <person name="Pierre F."/>
            <person name="Priest M."/>
            <person name="Raghuraman S."/>
            <person name="Rege F."/>
            <person name="Reyes R."/>
            <person name="Rise C."/>
            <person name="Rogov P."/>
            <person name="Ross K."/>
            <person name="Ryan E."/>
            <person name="Settipalli S."/>
            <person name="Shea T."/>
            <person name="Sherpa N."/>
            <person name="Shi L."/>
            <person name="Shih D."/>
            <person name="Sparrow T."/>
            <person name="Spaulding J."/>
            <person name="Stalker J."/>
            <person name="Stange-Thomann N."/>
            <person name="Stavropoulos S."/>
            <person name="Stone C."/>
            <person name="Strader C."/>
            <person name="Tesfaye S."/>
            <person name="Thomson T."/>
            <person name="Thoulutsang Y."/>
            <person name="Thoulutsang D."/>
            <person name="Topham K."/>
            <person name="Topping I."/>
            <person name="Tsamla T."/>
            <person name="Vassiliev H."/>
            <person name="Vo A."/>
            <person name="Wangchuk T."/>
            <person name="Wangdi T."/>
            <person name="Weiand M."/>
            <person name="Wilkinson J."/>
            <person name="Wilson A."/>
            <person name="Yadav S."/>
            <person name="Young G."/>
            <person name="Yu Q."/>
            <person name="Zembek L."/>
            <person name="Zhong D."/>
            <person name="Zimmer A."/>
            <person name="Zwirko Z."/>
            <person name="Jaffe D.B."/>
            <person name="Alvarez P."/>
            <person name="Brockman W."/>
            <person name="Butler J."/>
            <person name="Chin C."/>
            <person name="Gnerre S."/>
            <person name="Grabherr M."/>
            <person name="Kleber M."/>
            <person name="Mauceli E."/>
            <person name="MacCallum I."/>
        </authorList>
    </citation>
    <scope>NUCLEOTIDE SEQUENCE [LARGE SCALE GENOMIC DNA]</scope>
    <source>
        <strain evidence="4">Tucson 15287-2541.00</strain>
    </source>
</reference>
<dbReference type="Proteomes" id="UP000001070">
    <property type="component" value="Unassembled WGS sequence"/>
</dbReference>
<dbReference type="HOGENOM" id="CLU_1367497_0_0_1"/>
<feature type="chain" id="PRO_5002811479" evidence="2">
    <location>
        <begin position="27"/>
        <end position="200"/>
    </location>
</feature>
<dbReference type="eggNOG" id="ENOG502T964">
    <property type="taxonomic scope" value="Eukaryota"/>
</dbReference>
<feature type="compositionally biased region" description="Basic residues" evidence="1">
    <location>
        <begin position="80"/>
        <end position="97"/>
    </location>
</feature>
<name>B4J3S8_DROGR</name>
<organism evidence="4">
    <name type="scientific">Drosophila grimshawi</name>
    <name type="common">Hawaiian fruit fly</name>
    <name type="synonym">Idiomyia grimshawi</name>
    <dbReference type="NCBI Taxonomy" id="7222"/>
    <lineage>
        <taxon>Eukaryota</taxon>
        <taxon>Metazoa</taxon>
        <taxon>Ecdysozoa</taxon>
        <taxon>Arthropoda</taxon>
        <taxon>Hexapoda</taxon>
        <taxon>Insecta</taxon>
        <taxon>Pterygota</taxon>
        <taxon>Neoptera</taxon>
        <taxon>Endopterygota</taxon>
        <taxon>Diptera</taxon>
        <taxon>Brachycera</taxon>
        <taxon>Muscomorpha</taxon>
        <taxon>Ephydroidea</taxon>
        <taxon>Drosophilidae</taxon>
        <taxon>Drosophila</taxon>
        <taxon>Hawaiian Drosophila</taxon>
    </lineage>
</organism>
<proteinExistence type="predicted"/>
<feature type="region of interest" description="Disordered" evidence="1">
    <location>
        <begin position="68"/>
        <end position="103"/>
    </location>
</feature>
<evidence type="ECO:0000313" key="4">
    <source>
        <dbReference type="Proteomes" id="UP000001070"/>
    </source>
</evidence>
<gene>
    <name evidence="3" type="primary">Dgri\GH16782</name>
    <name evidence="3" type="ORF">Dgri_GH16782</name>
</gene>
<sequence>MRFVPALAFPVLCAVVFVSWPNVVKADALAEAALSENAELKKQLMTRKTTTLSPKALFLMHANPGKTKITTTTSTTTAKPKTKVKSRPKTKPARKSRAQCSRCPTNSTVITHMEKSENGISTDPSVNAKPLGDASLVALHHSDDMKMDADVPLPSIAPGKSSDEATILLANGTLQEVRTKADLIALDTVNVTKEDLNIFP</sequence>
<accession>B4J3S8</accession>
<dbReference type="AlphaFoldDB" id="B4J3S8"/>
<feature type="compositionally biased region" description="Low complexity" evidence="1">
    <location>
        <begin position="68"/>
        <end position="79"/>
    </location>
</feature>
<protein>
    <submittedName>
        <fullName evidence="3">GH16782</fullName>
    </submittedName>
</protein>
<evidence type="ECO:0000256" key="2">
    <source>
        <dbReference type="SAM" id="SignalP"/>
    </source>
</evidence>
<dbReference type="PhylomeDB" id="B4J3S8"/>
<feature type="signal peptide" evidence="2">
    <location>
        <begin position="1"/>
        <end position="26"/>
    </location>
</feature>